<evidence type="ECO:0000313" key="1">
    <source>
        <dbReference type="EMBL" id="EEF65655.1"/>
    </source>
</evidence>
<evidence type="ECO:0000313" key="2">
    <source>
        <dbReference type="Proteomes" id="UP000005950"/>
    </source>
</evidence>
<comment type="caution">
    <text evidence="1">The sequence shown here is derived from an EMBL/GenBank/DDBJ whole genome shotgun (WGS) entry which is preliminary data.</text>
</comment>
<reference evidence="1 2" key="2">
    <citation type="submission" date="2009-02" db="EMBL/GenBank/DDBJ databases">
        <title>Draft genome sequence of Holdemania filiformis DSM 12042.</title>
        <authorList>
            <person name="Sudarsanam P."/>
            <person name="Ley R."/>
            <person name="Guruge J."/>
            <person name="Turnbaugh P.J."/>
            <person name="Mahowald M."/>
            <person name="Liep D."/>
            <person name="Gordon J."/>
        </authorList>
    </citation>
    <scope>NUCLEOTIDE SEQUENCE [LARGE SCALE GENOMIC DNA]</scope>
    <source>
        <strain evidence="1 2">DSM 12042</strain>
    </source>
</reference>
<gene>
    <name evidence="1" type="ORF">HOLDEFILI_04224</name>
</gene>
<dbReference type="HOGENOM" id="CLU_3200714_0_0_9"/>
<protein>
    <submittedName>
        <fullName evidence="1">Uncharacterized protein</fullName>
    </submittedName>
</protein>
<name>B9YEF0_9FIRM</name>
<reference evidence="1 2" key="1">
    <citation type="submission" date="2008-12" db="EMBL/GenBank/DDBJ databases">
        <authorList>
            <person name="Fulton L."/>
            <person name="Clifton S."/>
            <person name="Fulton B."/>
            <person name="Xu J."/>
            <person name="Minx P."/>
            <person name="Pepin K.H."/>
            <person name="Johnson M."/>
            <person name="Bhonagiri V."/>
            <person name="Nash W.E."/>
            <person name="Mardis E.R."/>
            <person name="Wilson R.K."/>
        </authorList>
    </citation>
    <scope>NUCLEOTIDE SEQUENCE [LARGE SCALE GENOMIC DNA]</scope>
    <source>
        <strain evidence="1 2">DSM 12042</strain>
    </source>
</reference>
<dbReference type="Proteomes" id="UP000005950">
    <property type="component" value="Unassembled WGS sequence"/>
</dbReference>
<accession>B9YEF0</accession>
<organism evidence="1 2">
    <name type="scientific">Holdemania filiformis DSM 12042</name>
    <dbReference type="NCBI Taxonomy" id="545696"/>
    <lineage>
        <taxon>Bacteria</taxon>
        <taxon>Bacillati</taxon>
        <taxon>Bacillota</taxon>
        <taxon>Erysipelotrichia</taxon>
        <taxon>Erysipelotrichales</taxon>
        <taxon>Erysipelotrichaceae</taxon>
        <taxon>Holdemania</taxon>
    </lineage>
</organism>
<sequence>MPPHKTNQLVCFMIRSYHKQTSWSIFEESRSTNLLFCLGWIIRLA</sequence>
<proteinExistence type="predicted"/>
<dbReference type="STRING" id="545696.HOLDEFILI_04224"/>
<dbReference type="EMBL" id="ACCF01000264">
    <property type="protein sequence ID" value="EEF65655.1"/>
    <property type="molecule type" value="Genomic_DNA"/>
</dbReference>
<dbReference type="AlphaFoldDB" id="B9YEF0"/>